<organism evidence="7 8">
    <name type="scientific">Dethiosulfovibrio salsuginis</name>
    <dbReference type="NCBI Taxonomy" id="561720"/>
    <lineage>
        <taxon>Bacteria</taxon>
        <taxon>Thermotogati</taxon>
        <taxon>Synergistota</taxon>
        <taxon>Synergistia</taxon>
        <taxon>Synergistales</taxon>
        <taxon>Dethiosulfovibrionaceae</taxon>
        <taxon>Dethiosulfovibrio</taxon>
    </lineage>
</organism>
<dbReference type="Gene3D" id="3.40.50.11720">
    <property type="entry name" value="3-Deoxy-D-manno-octulosonic-acid transferase, N-terminal domain"/>
    <property type="match status" value="1"/>
</dbReference>
<dbReference type="PANTHER" id="PTHR42755:SF1">
    <property type="entry name" value="3-DEOXY-D-MANNO-OCTULOSONIC ACID TRANSFERASE, MITOCHONDRIAL-RELATED"/>
    <property type="match status" value="1"/>
</dbReference>
<dbReference type="PANTHER" id="PTHR42755">
    <property type="entry name" value="3-DEOXY-MANNO-OCTULOSONATE CYTIDYLYLTRANSFERASE"/>
    <property type="match status" value="1"/>
</dbReference>
<dbReference type="STRING" id="561720.SAMN06275492_11453"/>
<evidence type="ECO:0000256" key="5">
    <source>
        <dbReference type="SAM" id="SignalP"/>
    </source>
</evidence>
<evidence type="ECO:0000313" key="8">
    <source>
        <dbReference type="Proteomes" id="UP000193355"/>
    </source>
</evidence>
<evidence type="ECO:0000256" key="4">
    <source>
        <dbReference type="RuleBase" id="RU365103"/>
    </source>
</evidence>
<accession>A0A1X7JPY8</accession>
<comment type="function">
    <text evidence="4">Involved in lipopolysaccharide (LPS) biosynthesis. Catalyzes the transfer of 3-deoxy-D-manno-octulosonate (Kdo) residue(s) from CMP-Kdo to lipid IV(A), the tetraacyldisaccharide-1,4'-bisphosphate precursor of lipid A.</text>
</comment>
<feature type="site" description="Transition state stabilizer" evidence="3">
    <location>
        <position position="211"/>
    </location>
</feature>
<proteinExistence type="inferred from homology"/>
<dbReference type="RefSeq" id="WP_085544598.1">
    <property type="nucleotide sequence ID" value="NZ_FXBB01000014.1"/>
</dbReference>
<dbReference type="Proteomes" id="UP000193355">
    <property type="component" value="Unassembled WGS sequence"/>
</dbReference>
<evidence type="ECO:0000259" key="6">
    <source>
        <dbReference type="Pfam" id="PF04413"/>
    </source>
</evidence>
<keyword evidence="8" id="KW-1185">Reference proteome</keyword>
<dbReference type="GO" id="GO:0043842">
    <property type="term" value="F:Kdo transferase activity"/>
    <property type="evidence" value="ECO:0007669"/>
    <property type="project" value="UniProtKB-EC"/>
</dbReference>
<keyword evidence="4" id="KW-0448">Lipopolysaccharide biosynthesis</keyword>
<feature type="active site" description="Proton acceptor" evidence="2">
    <location>
        <position position="63"/>
    </location>
</feature>
<sequence>MSLSICLYRCAAALAFSAASPWLSRKYSGQGLSERKGLYDRSLIDTLRRRGRPLWVHSVSVGEVQSASPFLRLAKGETKRPLLLSTITATGREMAGRILEGVPDRTIYYPWDSPFIVDRALDSIRPKAYVTVETEIWPSMIWEMKRRGIPSFMVNGRFSEKTLRSMRKIAPFWRDVLSCYSTIMVRSDSDRDGLMSLGVDGGRIEVTGDCKLDGLMERKASMDLSELSWISKGQGPLIVAGSTHQGEDQIVIDAFRKVLNHHPDARLVVVPRHPDRAQDVANVAWDTGPVCLYSCPVSGWRTMVVDKIGVLFGLYSLADAAFVGGSLVPKGGQNIMEPAIWGVPFCQGPYNDDFVQATEELFALGVGTPVADSDSMARAFLDDLDPERKRKVSESCEDYFSGGKEAAKRSWEIVSSCL</sequence>
<keyword evidence="1 4" id="KW-0808">Transferase</keyword>
<gene>
    <name evidence="7" type="ORF">SAMN06275492_11453</name>
</gene>
<comment type="subcellular location">
    <subcellularLocation>
        <location evidence="4">Cell membrane</location>
    </subcellularLocation>
</comment>
<dbReference type="EC" id="2.4.99.12" evidence="4"/>
<comment type="pathway">
    <text evidence="4">Bacterial outer membrane biogenesis; LPS core biosynthesis.</text>
</comment>
<dbReference type="GO" id="GO:0005886">
    <property type="term" value="C:plasma membrane"/>
    <property type="evidence" value="ECO:0007669"/>
    <property type="project" value="UniProtKB-SubCell"/>
</dbReference>
<evidence type="ECO:0000256" key="3">
    <source>
        <dbReference type="PIRSR" id="PIRSR639901-2"/>
    </source>
</evidence>
<comment type="catalytic activity">
    <reaction evidence="4">
        <text>lipid IVA (E. coli) + CMP-3-deoxy-beta-D-manno-octulosonate = alpha-Kdo-(2-&gt;6)-lipid IVA (E. coli) + CMP + H(+)</text>
        <dbReference type="Rhea" id="RHEA:28066"/>
        <dbReference type="ChEBI" id="CHEBI:15378"/>
        <dbReference type="ChEBI" id="CHEBI:58603"/>
        <dbReference type="ChEBI" id="CHEBI:60364"/>
        <dbReference type="ChEBI" id="CHEBI:60377"/>
        <dbReference type="ChEBI" id="CHEBI:85987"/>
        <dbReference type="EC" id="2.4.99.12"/>
    </reaction>
</comment>
<evidence type="ECO:0000313" key="7">
    <source>
        <dbReference type="EMBL" id="SMG29979.1"/>
    </source>
</evidence>
<dbReference type="EMBL" id="FXBB01000014">
    <property type="protein sequence ID" value="SMG29979.1"/>
    <property type="molecule type" value="Genomic_DNA"/>
</dbReference>
<dbReference type="GO" id="GO:0009244">
    <property type="term" value="P:lipopolysaccharide core region biosynthetic process"/>
    <property type="evidence" value="ECO:0007669"/>
    <property type="project" value="UniProtKB-UniRule"/>
</dbReference>
<dbReference type="Pfam" id="PF04413">
    <property type="entry name" value="Glycos_transf_N"/>
    <property type="match status" value="1"/>
</dbReference>
<protein>
    <recommendedName>
        <fullName evidence="4">3-deoxy-D-manno-octulosonic acid transferase</fullName>
        <shortName evidence="4">Kdo transferase</shortName>
        <ecNumber evidence="4">2.4.99.12</ecNumber>
    </recommendedName>
    <alternativeName>
        <fullName evidence="4">Lipid IV(A) 3-deoxy-D-manno-octulosonic acid transferase</fullName>
    </alternativeName>
</protein>
<keyword evidence="5" id="KW-0732">Signal</keyword>
<dbReference type="GO" id="GO:0009245">
    <property type="term" value="P:lipid A biosynthetic process"/>
    <property type="evidence" value="ECO:0007669"/>
    <property type="project" value="TreeGrafter"/>
</dbReference>
<name>A0A1X7JPY8_9BACT</name>
<feature type="domain" description="3-deoxy-D-manno-octulosonic-acid transferase N-terminal" evidence="6">
    <location>
        <begin position="31"/>
        <end position="213"/>
    </location>
</feature>
<dbReference type="SUPFAM" id="SSF53756">
    <property type="entry name" value="UDP-Glycosyltransferase/glycogen phosphorylase"/>
    <property type="match status" value="1"/>
</dbReference>
<comment type="similarity">
    <text evidence="4">Belongs to the glycosyltransferase group 1 family.</text>
</comment>
<keyword evidence="4" id="KW-0472">Membrane</keyword>
<dbReference type="OrthoDB" id="9789797at2"/>
<feature type="signal peptide" evidence="5">
    <location>
        <begin position="1"/>
        <end position="18"/>
    </location>
</feature>
<feature type="site" description="Transition state stabilizer" evidence="3">
    <location>
        <position position="133"/>
    </location>
</feature>
<dbReference type="InterPro" id="IPR007507">
    <property type="entry name" value="Glycos_transf_N"/>
</dbReference>
<reference evidence="8" key="1">
    <citation type="submission" date="2017-04" db="EMBL/GenBank/DDBJ databases">
        <authorList>
            <person name="Varghese N."/>
            <person name="Submissions S."/>
        </authorList>
    </citation>
    <scope>NUCLEOTIDE SEQUENCE [LARGE SCALE GENOMIC DNA]</scope>
    <source>
        <strain evidence="8">USBA 82</strain>
    </source>
</reference>
<dbReference type="AlphaFoldDB" id="A0A1X7JPY8"/>
<dbReference type="InterPro" id="IPR038107">
    <property type="entry name" value="Glycos_transf_N_sf"/>
</dbReference>
<keyword evidence="4" id="KW-1003">Cell membrane</keyword>
<evidence type="ECO:0000256" key="1">
    <source>
        <dbReference type="ARBA" id="ARBA00022679"/>
    </source>
</evidence>
<dbReference type="InterPro" id="IPR039901">
    <property type="entry name" value="Kdotransferase"/>
</dbReference>
<feature type="chain" id="PRO_5010879046" description="3-deoxy-D-manno-octulosonic acid transferase" evidence="5">
    <location>
        <begin position="19"/>
        <end position="418"/>
    </location>
</feature>
<evidence type="ECO:0000256" key="2">
    <source>
        <dbReference type="PIRSR" id="PIRSR639901-1"/>
    </source>
</evidence>
<dbReference type="UniPathway" id="UPA00958"/>
<dbReference type="Gene3D" id="3.40.50.2000">
    <property type="entry name" value="Glycogen Phosphorylase B"/>
    <property type="match status" value="1"/>
</dbReference>